<keyword evidence="7" id="KW-1185">Reference proteome</keyword>
<dbReference type="PANTHER" id="PTHR45916:SF1">
    <property type="entry name" value="STRUCTURAL MAINTENANCE OF CHROMOSOMES PROTEIN 5"/>
    <property type="match status" value="1"/>
</dbReference>
<dbReference type="VEuPathDB" id="FungiDB:AeMF1_016728"/>
<reference evidence="6 7" key="1">
    <citation type="submission" date="2019-07" db="EMBL/GenBank/DDBJ databases">
        <title>Genomics analysis of Aphanomyces spp. identifies a new class of oomycete effector associated with host adaptation.</title>
        <authorList>
            <person name="Gaulin E."/>
        </authorList>
    </citation>
    <scope>NUCLEOTIDE SEQUENCE [LARGE SCALE GENOMIC DNA]</scope>
    <source>
        <strain evidence="6 7">ATCC 201684</strain>
    </source>
</reference>
<dbReference type="GO" id="GO:0030915">
    <property type="term" value="C:Smc5-Smc6 complex"/>
    <property type="evidence" value="ECO:0007669"/>
    <property type="project" value="TreeGrafter"/>
</dbReference>
<dbReference type="PANTHER" id="PTHR45916">
    <property type="entry name" value="STRUCTURAL MAINTENANCE OF CHROMOSOMES PROTEIN 5"/>
    <property type="match status" value="1"/>
</dbReference>
<evidence type="ECO:0000313" key="6">
    <source>
        <dbReference type="EMBL" id="KAF0741335.1"/>
    </source>
</evidence>
<evidence type="ECO:0000256" key="1">
    <source>
        <dbReference type="ARBA" id="ARBA00010171"/>
    </source>
</evidence>
<dbReference type="AlphaFoldDB" id="A0A6G0XLU7"/>
<dbReference type="GO" id="GO:0003697">
    <property type="term" value="F:single-stranded DNA binding"/>
    <property type="evidence" value="ECO:0007669"/>
    <property type="project" value="TreeGrafter"/>
</dbReference>
<comment type="similarity">
    <text evidence="1">Belongs to the SMC family. SMC5 subfamily.</text>
</comment>
<proteinExistence type="inferred from homology"/>
<feature type="coiled-coil region" evidence="4">
    <location>
        <begin position="765"/>
        <end position="803"/>
    </location>
</feature>
<accession>A0A6G0XLU7</accession>
<dbReference type="InterPro" id="IPR003395">
    <property type="entry name" value="RecF/RecN/SMC_N"/>
</dbReference>
<feature type="coiled-coil region" evidence="4">
    <location>
        <begin position="162"/>
        <end position="189"/>
    </location>
</feature>
<feature type="coiled-coil region" evidence="4">
    <location>
        <begin position="847"/>
        <end position="874"/>
    </location>
</feature>
<gene>
    <name evidence="6" type="ORF">Ae201684_003446</name>
</gene>
<feature type="coiled-coil region" evidence="4">
    <location>
        <begin position="236"/>
        <end position="410"/>
    </location>
</feature>
<keyword evidence="3 4" id="KW-0175">Coiled coil</keyword>
<evidence type="ECO:0000259" key="5">
    <source>
        <dbReference type="Pfam" id="PF02463"/>
    </source>
</evidence>
<sequence length="1048" mass="122048">MEMDARNQEYVDGSIYRIRLHNFLTYADAELYPGPRLNLVIGPNGTGKSSIVCALCVGLGGSTKVLGRADKMGDFVQHEKESGFTEIELFFKKRNVVIRRNIYRDNRSTWQIDGKDVSQNKVKEMLANSRIQIDNLCQFLPQDKVGDFSRMSPVQLLKATQAAIGNGELAEQQEEMMKMERENNTGGQNVEAARSRLESKRMENLQRQRDVERIREQESRRTELANLEKKLLWVQFENQKRHVEELKAKKSQFKQRLEEAKKVQFDPLEQLRRDQTASIDALRTSKKTISQEKDSLEKSLTNIKLQIEHVESNESETRAEIQSLRDRHRELRDKLEREMQKERNLHDEFSQLPDDSGLRDELAVNQREVEECDRKLYNLKSDLDDEKNKSYHLNNEIKRIESQLARLENEHFQRQKFLGHKDRDCIEAYEWIQRNKDQFQRKVWGPIALEVQVKEKLHAKYLEDTLQNYVLTSFVVECNHDYNVMIRQFNEGSKRLGVHVFTLMDARIKPFNRPYTDSQFRQLTSEFKMACYLDELIKAPDVIHQVLRDHGGIHTMLVGTQATEDMINKGNNVFAALTAMNEKAAFLTPSKKYVSAVSKYGNKATTTRTNDLREPQYLAVSSDNQELLDNLQGEKTMKLSQMQQIQDQSNSVKRKEKEMLDAKHSLLTRSKDIREQLKRRQQLEGYINETKRKIQNMKANLSQDVSEKENALGRKLKNLLSKHVNHLRGGRKLVSKLSKTMCQQVEVEMKHCTVEHRVTVITRVLSDEEAKLRRLKDEYESIKSQLLHAAKQAMELKKEAERAAPWNEYEDIFQSLPDDLVELQARIANNRVTLSQFRGDIRVVEIYERVQREIEEDEIELARLESSVATLQDRINAIKDPWYTRLKEIVSQINASFGQYFKDIGCVGEVHLNEDGDISKWGIERRAQFRMTGKLKTMTAEEQSGGEKSVGTIMYLMALQNLTNCPFRVVDEINQGMDIYNERKVFSRITKSSCGSQLPQYFLITPKLITGLQYHPDTKVLVILNGPYNIHQSQWDVSEFISKRRKLR</sequence>
<evidence type="ECO:0000256" key="4">
    <source>
        <dbReference type="SAM" id="Coils"/>
    </source>
</evidence>
<dbReference type="EMBL" id="VJMJ01000037">
    <property type="protein sequence ID" value="KAF0741335.1"/>
    <property type="molecule type" value="Genomic_DNA"/>
</dbReference>
<evidence type="ECO:0000313" key="7">
    <source>
        <dbReference type="Proteomes" id="UP000481153"/>
    </source>
</evidence>
<organism evidence="6 7">
    <name type="scientific">Aphanomyces euteiches</name>
    <dbReference type="NCBI Taxonomy" id="100861"/>
    <lineage>
        <taxon>Eukaryota</taxon>
        <taxon>Sar</taxon>
        <taxon>Stramenopiles</taxon>
        <taxon>Oomycota</taxon>
        <taxon>Saprolegniomycetes</taxon>
        <taxon>Saprolegniales</taxon>
        <taxon>Verrucalvaceae</taxon>
        <taxon>Aphanomyces</taxon>
    </lineage>
</organism>
<dbReference type="GO" id="GO:0000724">
    <property type="term" value="P:double-strand break repair via homologous recombination"/>
    <property type="evidence" value="ECO:0007669"/>
    <property type="project" value="TreeGrafter"/>
</dbReference>
<feature type="coiled-coil region" evidence="4">
    <location>
        <begin position="673"/>
        <end position="711"/>
    </location>
</feature>
<dbReference type="Pfam" id="PF02463">
    <property type="entry name" value="SMC_N"/>
    <property type="match status" value="1"/>
</dbReference>
<evidence type="ECO:0000256" key="2">
    <source>
        <dbReference type="ARBA" id="ARBA00018687"/>
    </source>
</evidence>
<evidence type="ECO:0000256" key="3">
    <source>
        <dbReference type="ARBA" id="ARBA00023054"/>
    </source>
</evidence>
<dbReference type="Proteomes" id="UP000481153">
    <property type="component" value="Unassembled WGS sequence"/>
</dbReference>
<dbReference type="SUPFAM" id="SSF52540">
    <property type="entry name" value="P-loop containing nucleoside triphosphate hydrolases"/>
    <property type="match status" value="2"/>
</dbReference>
<protein>
    <recommendedName>
        <fullName evidence="2">Structural maintenance of chromosomes protein 5</fullName>
    </recommendedName>
</protein>
<name>A0A6G0XLU7_9STRA</name>
<dbReference type="Gene3D" id="3.40.50.300">
    <property type="entry name" value="P-loop containing nucleotide triphosphate hydrolases"/>
    <property type="match status" value="2"/>
</dbReference>
<feature type="domain" description="RecF/RecN/SMC N-terminal" evidence="5">
    <location>
        <begin position="15"/>
        <end position="998"/>
    </location>
</feature>
<comment type="caution">
    <text evidence="6">The sequence shown here is derived from an EMBL/GenBank/DDBJ whole genome shotgun (WGS) entry which is preliminary data.</text>
</comment>
<dbReference type="GO" id="GO:0005634">
    <property type="term" value="C:nucleus"/>
    <property type="evidence" value="ECO:0007669"/>
    <property type="project" value="TreeGrafter"/>
</dbReference>
<dbReference type="InterPro" id="IPR027417">
    <property type="entry name" value="P-loop_NTPase"/>
</dbReference>